<dbReference type="Gene3D" id="3.20.20.80">
    <property type="entry name" value="Glycosidases"/>
    <property type="match status" value="1"/>
</dbReference>
<name>A0A927F6Y5_9BACT</name>
<evidence type="ECO:0000259" key="7">
    <source>
        <dbReference type="Pfam" id="PF16355"/>
    </source>
</evidence>
<dbReference type="GO" id="GO:0004553">
    <property type="term" value="F:hydrolase activity, hydrolyzing O-glycosyl compounds"/>
    <property type="evidence" value="ECO:0007669"/>
    <property type="project" value="InterPro"/>
</dbReference>
<feature type="domain" description="Beta-mannosidase-like galactose-binding" evidence="9">
    <location>
        <begin position="87"/>
        <end position="158"/>
    </location>
</feature>
<dbReference type="Pfam" id="PF16355">
    <property type="entry name" value="DUF4982"/>
    <property type="match status" value="1"/>
</dbReference>
<dbReference type="Pfam" id="PF00703">
    <property type="entry name" value="Glyco_hydro_2"/>
    <property type="match status" value="1"/>
</dbReference>
<dbReference type="InterPro" id="IPR051913">
    <property type="entry name" value="GH2_Domain-Containing"/>
</dbReference>
<comment type="similarity">
    <text evidence="1">Belongs to the glycosyl hydrolase 2 family.</text>
</comment>
<evidence type="ECO:0000256" key="3">
    <source>
        <dbReference type="ARBA" id="ARBA00023295"/>
    </source>
</evidence>
<evidence type="ECO:0000259" key="5">
    <source>
        <dbReference type="Pfam" id="PF00703"/>
    </source>
</evidence>
<dbReference type="AlphaFoldDB" id="A0A927F6Y5"/>
<feature type="domain" description="DUF4982" evidence="7">
    <location>
        <begin position="625"/>
        <end position="682"/>
    </location>
</feature>
<dbReference type="InterPro" id="IPR008979">
    <property type="entry name" value="Galactose-bd-like_sf"/>
</dbReference>
<dbReference type="InterPro" id="IPR054593">
    <property type="entry name" value="Beta-mannosidase-like_N2"/>
</dbReference>
<dbReference type="Pfam" id="PF22666">
    <property type="entry name" value="Glyco_hydro_2_N2"/>
    <property type="match status" value="1"/>
</dbReference>
<comment type="caution">
    <text evidence="10">The sequence shown here is derived from an EMBL/GenBank/DDBJ whole genome shotgun (WGS) entry which is preliminary data.</text>
</comment>
<dbReference type="SUPFAM" id="SSF51445">
    <property type="entry name" value="(Trans)glycosidases"/>
    <property type="match status" value="1"/>
</dbReference>
<evidence type="ECO:0000259" key="6">
    <source>
        <dbReference type="Pfam" id="PF02836"/>
    </source>
</evidence>
<evidence type="ECO:0000259" key="9">
    <source>
        <dbReference type="Pfam" id="PF22666"/>
    </source>
</evidence>
<dbReference type="GO" id="GO:0005975">
    <property type="term" value="P:carbohydrate metabolic process"/>
    <property type="evidence" value="ECO:0007669"/>
    <property type="project" value="InterPro"/>
</dbReference>
<dbReference type="InterPro" id="IPR006103">
    <property type="entry name" value="Glyco_hydro_2_cat"/>
</dbReference>
<sequence>MLDFPKLTPLQSLKRFAASALAASGLSLSASAHETWELDGNWQFRHEDSGQEWQSVQLPHDWSISLPRSAEKASAGGGGFFETGRGQYRYEFEAPLRWLEQKVFLDFEGIYRNATVSINGVEKVTIPNGYTPFTVDITAETHLGTRNLIEISVDNSAQPNSRWYTGSGIFRPAALRVVDPIHVDPRDIAISTWFLSEDKSLGTVALSAAARNESKKAAEITIDLSIIDPDGLPVATYAESGLAAPGETVTITPKLAVPHPRPWHPDTPELYRLVTRSFVGGRLTDRQETTFGIRSLRFRANEGFLLNGEPIELFGGNVHHDTGILGGAAFREAEFRKARLLKEAGFNAVRTAHNPPSSAFLDACDQYGLIVVAEAFDGWKAKKLKHDYNEIFDENWASDLEAMIRRDRHHPSIVMWSIGNEVYERGKASGIQIAADMAKRIKELDTFRPVTAGINGLGKKEDWPKLDELFSHLDVVGYNYEIDRHAADHQRLPKRIIYSSESYLDDAFKTWKIATENIYVIGDFVWSAIDYLGEAGIGRIFPPDEEARAHWEGSHYPWHGAACGDIDLIGWRKPVSHYRNIVWDRGEMLYAAVLEPNPEGSSWNKHNWATAPMLPSWTWPDTKRGAPLTVEVYSRYPSVRLLLNGKQVGEEKTGEAQAFKAVFEVPYKKGELVAVGLENGVEQERFTIKTAGYVSKIQLQEESPAGDGKGRDLRFVQVQLVDSKGVPNPSDPRELSFSVEGPARILAAGTGQLDHERPYDASPLTTYQGRALVVIEVTGEGDATLTVNAAKTKAGVLKLK</sequence>
<dbReference type="InterPro" id="IPR006101">
    <property type="entry name" value="Glyco_hydro_2"/>
</dbReference>
<dbReference type="EMBL" id="JACYFG010000007">
    <property type="protein sequence ID" value="MBD5779110.1"/>
    <property type="molecule type" value="Genomic_DNA"/>
</dbReference>
<dbReference type="PANTHER" id="PTHR42732">
    <property type="entry name" value="BETA-GALACTOSIDASE"/>
    <property type="match status" value="1"/>
</dbReference>
<dbReference type="PANTHER" id="PTHR42732:SF1">
    <property type="entry name" value="BETA-MANNOSIDASE"/>
    <property type="match status" value="1"/>
</dbReference>
<organism evidence="10 11">
    <name type="scientific">Pelagicoccus enzymogenes</name>
    <dbReference type="NCBI Taxonomy" id="2773457"/>
    <lineage>
        <taxon>Bacteria</taxon>
        <taxon>Pseudomonadati</taxon>
        <taxon>Verrucomicrobiota</taxon>
        <taxon>Opitutia</taxon>
        <taxon>Puniceicoccales</taxon>
        <taxon>Pelagicoccaceae</taxon>
        <taxon>Pelagicoccus</taxon>
    </lineage>
</organism>
<protein>
    <submittedName>
        <fullName evidence="10">DUF4982 domain-containing protein</fullName>
    </submittedName>
</protein>
<dbReference type="RefSeq" id="WP_191616250.1">
    <property type="nucleotide sequence ID" value="NZ_JACYFG010000007.1"/>
</dbReference>
<dbReference type="Proteomes" id="UP000622317">
    <property type="component" value="Unassembled WGS sequence"/>
</dbReference>
<evidence type="ECO:0000313" key="10">
    <source>
        <dbReference type="EMBL" id="MBD5779110.1"/>
    </source>
</evidence>
<keyword evidence="11" id="KW-1185">Reference proteome</keyword>
<dbReference type="InterPro" id="IPR036156">
    <property type="entry name" value="Beta-gal/glucu_dom_sf"/>
</dbReference>
<dbReference type="PRINTS" id="PR00132">
    <property type="entry name" value="GLHYDRLASE2"/>
</dbReference>
<dbReference type="SUPFAM" id="SSF49303">
    <property type="entry name" value="beta-Galactosidase/glucuronidase domain"/>
    <property type="match status" value="1"/>
</dbReference>
<reference evidence="10" key="1">
    <citation type="submission" date="2020-09" db="EMBL/GenBank/DDBJ databases">
        <title>Pelagicoccus enzymogenes sp. nov. with an EPS production, isolated from marine sediment.</title>
        <authorList>
            <person name="Feng X."/>
        </authorList>
    </citation>
    <scope>NUCLEOTIDE SEQUENCE</scope>
    <source>
        <strain evidence="10">NFK12</strain>
    </source>
</reference>
<feature type="chain" id="PRO_5036724453" evidence="4">
    <location>
        <begin position="33"/>
        <end position="800"/>
    </location>
</feature>
<dbReference type="SUPFAM" id="SSF49785">
    <property type="entry name" value="Galactose-binding domain-like"/>
    <property type="match status" value="1"/>
</dbReference>
<evidence type="ECO:0000256" key="2">
    <source>
        <dbReference type="ARBA" id="ARBA00022801"/>
    </source>
</evidence>
<proteinExistence type="inferred from homology"/>
<dbReference type="InterPro" id="IPR017853">
    <property type="entry name" value="GH"/>
</dbReference>
<dbReference type="Gene3D" id="2.60.40.10">
    <property type="entry name" value="Immunoglobulins"/>
    <property type="match status" value="3"/>
</dbReference>
<evidence type="ECO:0000256" key="1">
    <source>
        <dbReference type="ARBA" id="ARBA00007401"/>
    </source>
</evidence>
<evidence type="ECO:0000256" key="4">
    <source>
        <dbReference type="SAM" id="SignalP"/>
    </source>
</evidence>
<dbReference type="InterPro" id="IPR013783">
    <property type="entry name" value="Ig-like_fold"/>
</dbReference>
<gene>
    <name evidence="10" type="ORF">IEN85_06365</name>
</gene>
<dbReference type="InterPro" id="IPR040605">
    <property type="entry name" value="Glyco_hydro2_dom5"/>
</dbReference>
<evidence type="ECO:0000313" key="11">
    <source>
        <dbReference type="Proteomes" id="UP000622317"/>
    </source>
</evidence>
<dbReference type="InterPro" id="IPR032311">
    <property type="entry name" value="DUF4982"/>
</dbReference>
<keyword evidence="3" id="KW-0326">Glycosidase</keyword>
<feature type="signal peptide" evidence="4">
    <location>
        <begin position="1"/>
        <end position="32"/>
    </location>
</feature>
<feature type="domain" description="Glycoside hydrolase family 2 immunoglobulin-like beta-sandwich" evidence="5">
    <location>
        <begin position="196"/>
        <end position="294"/>
    </location>
</feature>
<feature type="domain" description="Glycoside hydrolase family 2" evidence="8">
    <location>
        <begin position="697"/>
        <end position="795"/>
    </location>
</feature>
<keyword evidence="4" id="KW-0732">Signal</keyword>
<keyword evidence="2" id="KW-0378">Hydrolase</keyword>
<dbReference type="Pfam" id="PF18565">
    <property type="entry name" value="Glyco_hydro2_C5"/>
    <property type="match status" value="1"/>
</dbReference>
<dbReference type="Pfam" id="PF02836">
    <property type="entry name" value="Glyco_hydro_2_C"/>
    <property type="match status" value="1"/>
</dbReference>
<feature type="domain" description="Glycoside hydrolase family 2 catalytic" evidence="6">
    <location>
        <begin position="301"/>
        <end position="453"/>
    </location>
</feature>
<dbReference type="InterPro" id="IPR006102">
    <property type="entry name" value="Ig-like_GH2"/>
</dbReference>
<accession>A0A927F6Y5</accession>
<evidence type="ECO:0000259" key="8">
    <source>
        <dbReference type="Pfam" id="PF18565"/>
    </source>
</evidence>
<dbReference type="Gene3D" id="2.60.120.260">
    <property type="entry name" value="Galactose-binding domain-like"/>
    <property type="match status" value="1"/>
</dbReference>